<dbReference type="EMBL" id="OU895878">
    <property type="protein sequence ID" value="CAG9802727.1"/>
    <property type="molecule type" value="Genomic_DNA"/>
</dbReference>
<sequence>MEVIRLIIVFSLTPALTLGFIITNLIDYTDFKEDCIVHYLSRYHPNHNLDITAFVSVDEDNKSDDFCDNEIERFERAFYSTIEDNLMRNHGNESQDILECTINQLRAYNVSEMFLKAIAYNYYPTKFVTFNKAMESCKGIIKYSNNDITDVCDERVLAVILTDGNKSLNELQSCLNDLFRELELNKIVLNDEFNNSPYSIQVRSFGMHTITYIQLLANMAINLCSTIENIDKMFDSAQLNSIENLFNIKSEIFVEKFHAIAIIDLFGFSRPSKNVEQCIIDEHRRKYLSQLCSRSNEVSANIDEEKLQQQNLKDFTNIVLSCLKFF</sequence>
<evidence type="ECO:0000313" key="3">
    <source>
        <dbReference type="Proteomes" id="UP001153620"/>
    </source>
</evidence>
<dbReference type="OrthoDB" id="10556520at2759"/>
<proteinExistence type="predicted"/>
<evidence type="ECO:0000313" key="2">
    <source>
        <dbReference type="EMBL" id="CAG9802727.1"/>
    </source>
</evidence>
<keyword evidence="3" id="KW-1185">Reference proteome</keyword>
<keyword evidence="1" id="KW-1133">Transmembrane helix</keyword>
<dbReference type="AlphaFoldDB" id="A0A9N9RSZ7"/>
<feature type="transmembrane region" description="Helical" evidence="1">
    <location>
        <begin position="7"/>
        <end position="26"/>
    </location>
</feature>
<evidence type="ECO:0000256" key="1">
    <source>
        <dbReference type="SAM" id="Phobius"/>
    </source>
</evidence>
<keyword evidence="1" id="KW-0472">Membrane</keyword>
<accession>A0A9N9RSZ7</accession>
<reference evidence="2" key="1">
    <citation type="submission" date="2022-01" db="EMBL/GenBank/DDBJ databases">
        <authorList>
            <person name="King R."/>
        </authorList>
    </citation>
    <scope>NUCLEOTIDE SEQUENCE</scope>
</reference>
<dbReference type="Proteomes" id="UP001153620">
    <property type="component" value="Chromosome 2"/>
</dbReference>
<name>A0A9N9RSZ7_9DIPT</name>
<keyword evidence="1" id="KW-0812">Transmembrane</keyword>
<organism evidence="2 3">
    <name type="scientific">Chironomus riparius</name>
    <dbReference type="NCBI Taxonomy" id="315576"/>
    <lineage>
        <taxon>Eukaryota</taxon>
        <taxon>Metazoa</taxon>
        <taxon>Ecdysozoa</taxon>
        <taxon>Arthropoda</taxon>
        <taxon>Hexapoda</taxon>
        <taxon>Insecta</taxon>
        <taxon>Pterygota</taxon>
        <taxon>Neoptera</taxon>
        <taxon>Endopterygota</taxon>
        <taxon>Diptera</taxon>
        <taxon>Nematocera</taxon>
        <taxon>Chironomoidea</taxon>
        <taxon>Chironomidae</taxon>
        <taxon>Chironominae</taxon>
        <taxon>Chironomus</taxon>
    </lineage>
</organism>
<protein>
    <submittedName>
        <fullName evidence="2">Uncharacterized protein</fullName>
    </submittedName>
</protein>
<reference evidence="2" key="2">
    <citation type="submission" date="2022-10" db="EMBL/GenBank/DDBJ databases">
        <authorList>
            <consortium name="ENA_rothamsted_submissions"/>
            <consortium name="culmorum"/>
            <person name="King R."/>
        </authorList>
    </citation>
    <scope>NUCLEOTIDE SEQUENCE</scope>
</reference>
<gene>
    <name evidence="2" type="ORF">CHIRRI_LOCUS5632</name>
</gene>